<feature type="domain" description="Galactose oxidase-like Early set" evidence="4">
    <location>
        <begin position="460"/>
        <end position="554"/>
    </location>
</feature>
<dbReference type="Proteomes" id="UP000027222">
    <property type="component" value="Unassembled WGS sequence"/>
</dbReference>
<proteinExistence type="predicted"/>
<dbReference type="InterPro" id="IPR013783">
    <property type="entry name" value="Ig-like_fold"/>
</dbReference>
<name>A0A067SDP8_GALM3</name>
<dbReference type="PANTHER" id="PTHR32208">
    <property type="entry name" value="SECRETED PROTEIN-RELATED"/>
    <property type="match status" value="1"/>
</dbReference>
<evidence type="ECO:0008006" key="7">
    <source>
        <dbReference type="Google" id="ProtNLM"/>
    </source>
</evidence>
<dbReference type="Pfam" id="PF09118">
    <property type="entry name" value="GO-like_E_set"/>
    <property type="match status" value="1"/>
</dbReference>
<evidence type="ECO:0000313" key="6">
    <source>
        <dbReference type="Proteomes" id="UP000027222"/>
    </source>
</evidence>
<dbReference type="Pfam" id="PF07250">
    <property type="entry name" value="Glyoxal_oxid_N"/>
    <property type="match status" value="1"/>
</dbReference>
<keyword evidence="6" id="KW-1185">Reference proteome</keyword>
<dbReference type="AlphaFoldDB" id="A0A067SDP8"/>
<evidence type="ECO:0000259" key="3">
    <source>
        <dbReference type="Pfam" id="PF07250"/>
    </source>
</evidence>
<dbReference type="OrthoDB" id="2019572at2759"/>
<organism evidence="5 6">
    <name type="scientific">Galerina marginata (strain CBS 339.88)</name>
    <dbReference type="NCBI Taxonomy" id="685588"/>
    <lineage>
        <taxon>Eukaryota</taxon>
        <taxon>Fungi</taxon>
        <taxon>Dikarya</taxon>
        <taxon>Basidiomycota</taxon>
        <taxon>Agaricomycotina</taxon>
        <taxon>Agaricomycetes</taxon>
        <taxon>Agaricomycetidae</taxon>
        <taxon>Agaricales</taxon>
        <taxon>Agaricineae</taxon>
        <taxon>Strophariaceae</taxon>
        <taxon>Galerina</taxon>
    </lineage>
</organism>
<sequence>MQFLLRLFSALLINRLLIKVVLASNATFAVLDARAFVPGSWTLAQQGTTGVSAMQLAVTSETTAIIFDRVEHNALTVGGHPAWSVELNLNTRAIRALNPASNTLCGTGNFLGNGTLVSTGGNPIVITGLSGLQGVRLFTPCTNSKCDIFENAARVRLTSGRWYPSSVRIEDGSALIFGGSMNGGFINNAARNNPSYEYYPPKNINGKGFNGLQIPSKFLVDTLNGNHFPIMLYLPDGTIFVAANQQAMILNWRTNSETRLPGIPNGVRVSSPFSAGAALLPLTPENNYTPEVLICGGSTLNDRAASQDFTSQAPTSAQCSRMVLTADGIAAGWQVETMPQPRIMLEMVQLPDMRLLIVNGAMTGVAGYGNVQNRVGDSNADNPAFTPVIYDPSAAVGSRFSSVGIPASNIARLYHSTATLTPNGTVMIAGSNPNLDVSTTKYATEYRLEFYSPPYMFQPRPTYTGLPATVNYNAKFNLAVQLPTGVTAVTAVIIDLGFATHGVHMDQRLVKLVTTLSADGRTLTVTGPPSAKHYPPGPAYLYVVTSAGVPSSGHKTLIGTGASPPVDPGAIAK</sequence>
<dbReference type="InterPro" id="IPR009880">
    <property type="entry name" value="Glyoxal_oxidase_N"/>
</dbReference>
<dbReference type="EMBL" id="KL142404">
    <property type="protein sequence ID" value="KDR69055.1"/>
    <property type="molecule type" value="Genomic_DNA"/>
</dbReference>
<gene>
    <name evidence="5" type="ORF">GALMADRAFT_77782</name>
</gene>
<protein>
    <recommendedName>
        <fullName evidence="7">Galactose oxidase-like Early set domain-containing protein</fullName>
    </recommendedName>
</protein>
<dbReference type="SUPFAM" id="SSF81296">
    <property type="entry name" value="E set domains"/>
    <property type="match status" value="1"/>
</dbReference>
<evidence type="ECO:0000256" key="1">
    <source>
        <dbReference type="ARBA" id="ARBA00022729"/>
    </source>
</evidence>
<feature type="domain" description="Glyoxal oxidase N-terminal" evidence="3">
    <location>
        <begin position="82"/>
        <end position="455"/>
    </location>
</feature>
<dbReference type="InterPro" id="IPR037293">
    <property type="entry name" value="Gal_Oxidase_central_sf"/>
</dbReference>
<keyword evidence="1 2" id="KW-0732">Signal</keyword>
<dbReference type="Gene3D" id="2.60.40.10">
    <property type="entry name" value="Immunoglobulins"/>
    <property type="match status" value="1"/>
</dbReference>
<dbReference type="CDD" id="cd02851">
    <property type="entry name" value="E_set_GO_C"/>
    <property type="match status" value="1"/>
</dbReference>
<feature type="signal peptide" evidence="2">
    <location>
        <begin position="1"/>
        <end position="23"/>
    </location>
</feature>
<dbReference type="PANTHER" id="PTHR32208:SF96">
    <property type="entry name" value="GLYOXAL OXIDASE"/>
    <property type="match status" value="1"/>
</dbReference>
<dbReference type="InterPro" id="IPR014756">
    <property type="entry name" value="Ig_E-set"/>
</dbReference>
<dbReference type="Gene3D" id="2.130.10.80">
    <property type="entry name" value="Galactose oxidase/kelch, beta-propeller"/>
    <property type="match status" value="1"/>
</dbReference>
<dbReference type="STRING" id="685588.A0A067SDP8"/>
<feature type="chain" id="PRO_5001648356" description="Galactose oxidase-like Early set domain-containing protein" evidence="2">
    <location>
        <begin position="24"/>
        <end position="573"/>
    </location>
</feature>
<evidence type="ECO:0000259" key="4">
    <source>
        <dbReference type="Pfam" id="PF09118"/>
    </source>
</evidence>
<evidence type="ECO:0000313" key="5">
    <source>
        <dbReference type="EMBL" id="KDR69055.1"/>
    </source>
</evidence>
<dbReference type="InterPro" id="IPR015202">
    <property type="entry name" value="GO-like_E_set"/>
</dbReference>
<evidence type="ECO:0000256" key="2">
    <source>
        <dbReference type="SAM" id="SignalP"/>
    </source>
</evidence>
<dbReference type="HOGENOM" id="CLU_009630_2_1_1"/>
<dbReference type="InterPro" id="IPR011043">
    <property type="entry name" value="Gal_Oxase/kelch_b-propeller"/>
</dbReference>
<reference evidence="6" key="1">
    <citation type="journal article" date="2014" name="Proc. Natl. Acad. Sci. U.S.A.">
        <title>Extensive sampling of basidiomycete genomes demonstrates inadequacy of the white-rot/brown-rot paradigm for wood decay fungi.</title>
        <authorList>
            <person name="Riley R."/>
            <person name="Salamov A.A."/>
            <person name="Brown D.W."/>
            <person name="Nagy L.G."/>
            <person name="Floudas D."/>
            <person name="Held B.W."/>
            <person name="Levasseur A."/>
            <person name="Lombard V."/>
            <person name="Morin E."/>
            <person name="Otillar R."/>
            <person name="Lindquist E.A."/>
            <person name="Sun H."/>
            <person name="LaButti K.M."/>
            <person name="Schmutz J."/>
            <person name="Jabbour D."/>
            <person name="Luo H."/>
            <person name="Baker S.E."/>
            <person name="Pisabarro A.G."/>
            <person name="Walton J.D."/>
            <person name="Blanchette R.A."/>
            <person name="Henrissat B."/>
            <person name="Martin F."/>
            <person name="Cullen D."/>
            <person name="Hibbett D.S."/>
            <person name="Grigoriev I.V."/>
        </authorList>
    </citation>
    <scope>NUCLEOTIDE SEQUENCE [LARGE SCALE GENOMIC DNA]</scope>
    <source>
        <strain evidence="6">CBS 339.88</strain>
    </source>
</reference>
<dbReference type="SUPFAM" id="SSF50965">
    <property type="entry name" value="Galactose oxidase, central domain"/>
    <property type="match status" value="1"/>
</dbReference>
<accession>A0A067SDP8</accession>